<evidence type="ECO:0000256" key="3">
    <source>
        <dbReference type="ARBA" id="ARBA00022723"/>
    </source>
</evidence>
<evidence type="ECO:0000256" key="1">
    <source>
        <dbReference type="ARBA" id="ARBA00001936"/>
    </source>
</evidence>
<dbReference type="EMBL" id="JBEDUW010000006">
    <property type="protein sequence ID" value="KAK9920376.1"/>
    <property type="molecule type" value="Genomic_DNA"/>
</dbReference>
<dbReference type="Proteomes" id="UP001457282">
    <property type="component" value="Unassembled WGS sequence"/>
</dbReference>
<dbReference type="GO" id="GO:0046872">
    <property type="term" value="F:metal ion binding"/>
    <property type="evidence" value="ECO:0007669"/>
    <property type="project" value="UniProtKB-KW"/>
</dbReference>
<evidence type="ECO:0000256" key="6">
    <source>
        <dbReference type="ARBA" id="ARBA00023211"/>
    </source>
</evidence>
<proteinExistence type="predicted"/>
<accession>A0AAW1W8W2</accession>
<dbReference type="CDD" id="cd03426">
    <property type="entry name" value="NUDIX_CoAse_Nudt7"/>
    <property type="match status" value="1"/>
</dbReference>
<sequence>MACLVPPSLCQTEDLGSQTLQRLAKQLQFYTPPKALDEELEDHEKNEELSFVKLRQRRAAVLICLFEGPEGELRVILTRRSRNLTSHPGDVALPGGKMEEGDEDESATALREAMEEIGLDSGLVLVVAKLECFLSQHLLTVVPVIGLVSRMEDFKPLLNTDEVDAIFDVPLEMFLKKENHRFEEREWMGWKHIVHHFDFESDQGEFLIWGLTASILIRAASVIFQQSPFFQSHLPDFQTLQKAVHSVDSNVA</sequence>
<dbReference type="Pfam" id="PF00293">
    <property type="entry name" value="NUDIX"/>
    <property type="match status" value="1"/>
</dbReference>
<gene>
    <name evidence="8" type="ORF">M0R45_028931</name>
</gene>
<evidence type="ECO:0000313" key="8">
    <source>
        <dbReference type="EMBL" id="KAK9920376.1"/>
    </source>
</evidence>
<name>A0AAW1W8W2_RUBAR</name>
<dbReference type="GO" id="GO:0006637">
    <property type="term" value="P:acyl-CoA metabolic process"/>
    <property type="evidence" value="ECO:0007669"/>
    <property type="project" value="UniProtKB-ARBA"/>
</dbReference>
<dbReference type="GO" id="GO:0015938">
    <property type="term" value="P:coenzyme A catabolic process"/>
    <property type="evidence" value="ECO:0007669"/>
    <property type="project" value="TreeGrafter"/>
</dbReference>
<dbReference type="GO" id="GO:0015937">
    <property type="term" value="P:coenzyme A biosynthetic process"/>
    <property type="evidence" value="ECO:0007669"/>
    <property type="project" value="UniProtKB-ARBA"/>
</dbReference>
<dbReference type="AlphaFoldDB" id="A0AAW1W8W2"/>
<evidence type="ECO:0000256" key="2">
    <source>
        <dbReference type="ARBA" id="ARBA00001946"/>
    </source>
</evidence>
<dbReference type="Gene3D" id="3.90.79.10">
    <property type="entry name" value="Nucleoside Triphosphate Pyrophosphohydrolase"/>
    <property type="match status" value="1"/>
</dbReference>
<evidence type="ECO:0000259" key="7">
    <source>
        <dbReference type="PROSITE" id="PS51462"/>
    </source>
</evidence>
<comment type="cofactor">
    <cofactor evidence="2">
        <name>Mg(2+)</name>
        <dbReference type="ChEBI" id="CHEBI:18420"/>
    </cofactor>
</comment>
<dbReference type="GO" id="GO:0005737">
    <property type="term" value="C:cytoplasm"/>
    <property type="evidence" value="ECO:0007669"/>
    <property type="project" value="UniProtKB-ARBA"/>
</dbReference>
<dbReference type="PROSITE" id="PS51462">
    <property type="entry name" value="NUDIX"/>
    <property type="match status" value="1"/>
</dbReference>
<dbReference type="InterPro" id="IPR015797">
    <property type="entry name" value="NUDIX_hydrolase-like_dom_sf"/>
</dbReference>
<organism evidence="8 9">
    <name type="scientific">Rubus argutus</name>
    <name type="common">Southern blackberry</name>
    <dbReference type="NCBI Taxonomy" id="59490"/>
    <lineage>
        <taxon>Eukaryota</taxon>
        <taxon>Viridiplantae</taxon>
        <taxon>Streptophyta</taxon>
        <taxon>Embryophyta</taxon>
        <taxon>Tracheophyta</taxon>
        <taxon>Spermatophyta</taxon>
        <taxon>Magnoliopsida</taxon>
        <taxon>eudicotyledons</taxon>
        <taxon>Gunneridae</taxon>
        <taxon>Pentapetalae</taxon>
        <taxon>rosids</taxon>
        <taxon>fabids</taxon>
        <taxon>Rosales</taxon>
        <taxon>Rosaceae</taxon>
        <taxon>Rosoideae</taxon>
        <taxon>Rosoideae incertae sedis</taxon>
        <taxon>Rubus</taxon>
    </lineage>
</organism>
<dbReference type="FunFam" id="3.90.79.10:FF:000036">
    <property type="entry name" value="Nudix hydrolase 11"/>
    <property type="match status" value="1"/>
</dbReference>
<dbReference type="InterPro" id="IPR045121">
    <property type="entry name" value="CoAse"/>
</dbReference>
<comment type="cofactor">
    <cofactor evidence="1">
        <name>Mn(2+)</name>
        <dbReference type="ChEBI" id="CHEBI:29035"/>
    </cofactor>
</comment>
<keyword evidence="9" id="KW-1185">Reference proteome</keyword>
<keyword evidence="4" id="KW-0378">Hydrolase</keyword>
<dbReference type="PANTHER" id="PTHR12992">
    <property type="entry name" value="NUDIX HYDROLASE"/>
    <property type="match status" value="1"/>
</dbReference>
<dbReference type="GO" id="GO:0008893">
    <property type="term" value="F:guanosine-3',5'-bis(diphosphate) 3'-diphosphatase activity"/>
    <property type="evidence" value="ECO:0007669"/>
    <property type="project" value="UniProtKB-ARBA"/>
</dbReference>
<dbReference type="PANTHER" id="PTHR12992:SF26">
    <property type="entry name" value="NUDIX HYDROLASE 15, MITOCHONDRIAL-LIKE"/>
    <property type="match status" value="1"/>
</dbReference>
<protein>
    <recommendedName>
        <fullName evidence="7">Nudix hydrolase domain-containing protein</fullName>
    </recommendedName>
</protein>
<evidence type="ECO:0000256" key="4">
    <source>
        <dbReference type="ARBA" id="ARBA00022801"/>
    </source>
</evidence>
<dbReference type="GO" id="GO:0010945">
    <property type="term" value="F:coenzyme A diphosphatase activity"/>
    <property type="evidence" value="ECO:0007669"/>
    <property type="project" value="InterPro"/>
</dbReference>
<dbReference type="SUPFAM" id="SSF55811">
    <property type="entry name" value="Nudix"/>
    <property type="match status" value="1"/>
</dbReference>
<feature type="domain" description="Nudix hydrolase" evidence="7">
    <location>
        <begin position="56"/>
        <end position="192"/>
    </location>
</feature>
<dbReference type="InterPro" id="IPR000086">
    <property type="entry name" value="NUDIX_hydrolase_dom"/>
</dbReference>
<reference evidence="8 9" key="1">
    <citation type="journal article" date="2023" name="G3 (Bethesda)">
        <title>A chromosome-length genome assembly and annotation of blackberry (Rubus argutus, cv. 'Hillquist').</title>
        <authorList>
            <person name="Bruna T."/>
            <person name="Aryal R."/>
            <person name="Dudchenko O."/>
            <person name="Sargent D.J."/>
            <person name="Mead D."/>
            <person name="Buti M."/>
            <person name="Cavallini A."/>
            <person name="Hytonen T."/>
            <person name="Andres J."/>
            <person name="Pham M."/>
            <person name="Weisz D."/>
            <person name="Mascagni F."/>
            <person name="Usai G."/>
            <person name="Natali L."/>
            <person name="Bassil N."/>
            <person name="Fernandez G.E."/>
            <person name="Lomsadze A."/>
            <person name="Armour M."/>
            <person name="Olukolu B."/>
            <person name="Poorten T."/>
            <person name="Britton C."/>
            <person name="Davik J."/>
            <person name="Ashrafi H."/>
            <person name="Aiden E.L."/>
            <person name="Borodovsky M."/>
            <person name="Worthington M."/>
        </authorList>
    </citation>
    <scope>NUCLEOTIDE SEQUENCE [LARGE SCALE GENOMIC DNA]</scope>
    <source>
        <strain evidence="8">PI 553951</strain>
    </source>
</reference>
<comment type="caution">
    <text evidence="8">The sequence shown here is derived from an EMBL/GenBank/DDBJ whole genome shotgun (WGS) entry which is preliminary data.</text>
</comment>
<keyword evidence="3" id="KW-0479">Metal-binding</keyword>
<keyword evidence="5" id="KW-0460">Magnesium</keyword>
<keyword evidence="6" id="KW-0464">Manganese</keyword>
<evidence type="ECO:0000256" key="5">
    <source>
        <dbReference type="ARBA" id="ARBA00022842"/>
    </source>
</evidence>
<evidence type="ECO:0000313" key="9">
    <source>
        <dbReference type="Proteomes" id="UP001457282"/>
    </source>
</evidence>